<accession>A0ABC8BQF3</accession>
<dbReference type="AlphaFoldDB" id="A0ABC8BQF3"/>
<sequence length="136" mass="14829">MLQCTAVTVVPYFEALLALATMEGGPDHPPDVIATGDFLLCELGEHDESVEHAAHLWTADTPDDRDLWLLWTGTGTHRLYRLDVLPTCPAILRNFLTRTVTSCAYADHHHGPHSFSVTDPLGELISGHSGTGTDEP</sequence>
<dbReference type="RefSeq" id="WP_084746171.1">
    <property type="nucleotide sequence ID" value="NZ_CP020563.1"/>
</dbReference>
<proteinExistence type="predicted"/>
<dbReference type="EMBL" id="CP020563">
    <property type="protein sequence ID" value="ARF72549.1"/>
    <property type="molecule type" value="Genomic_DNA"/>
</dbReference>
<gene>
    <name evidence="1" type="ORF">B7C62_09895</name>
</gene>
<evidence type="ECO:0000313" key="2">
    <source>
        <dbReference type="Proteomes" id="UP000192251"/>
    </source>
</evidence>
<organism evidence="1 2">
    <name type="scientific">Kitasatospora albolonga</name>
    <dbReference type="NCBI Taxonomy" id="68173"/>
    <lineage>
        <taxon>Bacteria</taxon>
        <taxon>Bacillati</taxon>
        <taxon>Actinomycetota</taxon>
        <taxon>Actinomycetes</taxon>
        <taxon>Kitasatosporales</taxon>
        <taxon>Streptomycetaceae</taxon>
        <taxon>Kitasatospora</taxon>
    </lineage>
</organism>
<reference evidence="1 2" key="1">
    <citation type="submission" date="2017-04" db="EMBL/GenBank/DDBJ databases">
        <title>The complete genome sequence of Streptomyces albolongus YIM 101047, the producer of novel bafilomycins and novel odoriferous sesquiterpenoids.</title>
        <authorList>
            <person name="Yin M."/>
            <person name="Jiang Y."/>
        </authorList>
    </citation>
    <scope>NUCLEOTIDE SEQUENCE [LARGE SCALE GENOMIC DNA]</scope>
    <source>
        <strain evidence="1 2">YIM 101047</strain>
    </source>
</reference>
<evidence type="ECO:0000313" key="1">
    <source>
        <dbReference type="EMBL" id="ARF72549.1"/>
    </source>
</evidence>
<name>A0ABC8BQF3_9ACTN</name>
<dbReference type="Proteomes" id="UP000192251">
    <property type="component" value="Chromosome"/>
</dbReference>
<dbReference type="KEGG" id="kab:B7C62_09895"/>
<protein>
    <submittedName>
        <fullName evidence="1">Uncharacterized protein</fullName>
    </submittedName>
</protein>
<keyword evidence="2" id="KW-1185">Reference proteome</keyword>